<proteinExistence type="inferred from homology"/>
<gene>
    <name evidence="5" type="ORF">NWE73_15625</name>
</gene>
<dbReference type="SUPFAM" id="SSF51182">
    <property type="entry name" value="RmlC-like cupins"/>
    <property type="match status" value="1"/>
</dbReference>
<dbReference type="Pfam" id="PF05726">
    <property type="entry name" value="Pirin_C"/>
    <property type="match status" value="1"/>
</dbReference>
<evidence type="ECO:0000313" key="6">
    <source>
        <dbReference type="Proteomes" id="UP001152321"/>
    </source>
</evidence>
<dbReference type="InterPro" id="IPR003829">
    <property type="entry name" value="Pirin_N_dom"/>
</dbReference>
<dbReference type="Proteomes" id="UP001152321">
    <property type="component" value="Unassembled WGS sequence"/>
</dbReference>
<evidence type="ECO:0000256" key="2">
    <source>
        <dbReference type="RuleBase" id="RU003457"/>
    </source>
</evidence>
<dbReference type="InterPro" id="IPR014710">
    <property type="entry name" value="RmlC-like_jellyroll"/>
</dbReference>
<dbReference type="InterPro" id="IPR012093">
    <property type="entry name" value="Pirin"/>
</dbReference>
<dbReference type="Pfam" id="PF02678">
    <property type="entry name" value="Pirin"/>
    <property type="match status" value="1"/>
</dbReference>
<protein>
    <submittedName>
        <fullName evidence="5">Pirin family protein</fullName>
    </submittedName>
</protein>
<evidence type="ECO:0000256" key="1">
    <source>
        <dbReference type="ARBA" id="ARBA00008416"/>
    </source>
</evidence>
<comment type="caution">
    <text evidence="5">The sequence shown here is derived from an EMBL/GenBank/DDBJ whole genome shotgun (WGS) entry which is preliminary data.</text>
</comment>
<feature type="domain" description="Pirin N-terminal" evidence="3">
    <location>
        <begin position="24"/>
        <end position="127"/>
    </location>
</feature>
<dbReference type="InterPro" id="IPR008778">
    <property type="entry name" value="Pirin_C_dom"/>
</dbReference>
<dbReference type="PANTHER" id="PTHR13903:SF8">
    <property type="entry name" value="PIRIN"/>
    <property type="match status" value="1"/>
</dbReference>
<dbReference type="EMBL" id="JANRMI010000004">
    <property type="protein sequence ID" value="MDG0817811.1"/>
    <property type="molecule type" value="Genomic_DNA"/>
</dbReference>
<dbReference type="PIRSF" id="PIRSF006232">
    <property type="entry name" value="Pirin"/>
    <property type="match status" value="1"/>
</dbReference>
<evidence type="ECO:0000313" key="5">
    <source>
        <dbReference type="EMBL" id="MDG0817811.1"/>
    </source>
</evidence>
<dbReference type="RefSeq" id="WP_277579282.1">
    <property type="nucleotide sequence ID" value="NZ_JANRMI010000004.1"/>
</dbReference>
<reference evidence="5" key="1">
    <citation type="submission" date="2022-08" db="EMBL/GenBank/DDBJ databases">
        <title>Novel Bdellovibrio Species Isolated from Svalbard: Designation Bdellovibrio svalbardensis.</title>
        <authorList>
            <person name="Mitchell R.J."/>
            <person name="Choi S.Y."/>
        </authorList>
    </citation>
    <scope>NUCLEOTIDE SEQUENCE</scope>
    <source>
        <strain evidence="5">PAP01</strain>
    </source>
</reference>
<name>A0ABT6DLQ3_9BACT</name>
<keyword evidence="6" id="KW-1185">Reference proteome</keyword>
<accession>A0ABT6DLQ3</accession>
<feature type="domain" description="Pirin C-terminal" evidence="4">
    <location>
        <begin position="181"/>
        <end position="279"/>
    </location>
</feature>
<dbReference type="PANTHER" id="PTHR13903">
    <property type="entry name" value="PIRIN-RELATED"/>
    <property type="match status" value="1"/>
</dbReference>
<dbReference type="CDD" id="cd02247">
    <property type="entry name" value="cupin_pirin_C"/>
    <property type="match status" value="1"/>
</dbReference>
<dbReference type="CDD" id="cd02909">
    <property type="entry name" value="cupin_pirin_N"/>
    <property type="match status" value="1"/>
</dbReference>
<dbReference type="Gene3D" id="2.60.120.10">
    <property type="entry name" value="Jelly Rolls"/>
    <property type="match status" value="2"/>
</dbReference>
<evidence type="ECO:0000259" key="4">
    <source>
        <dbReference type="Pfam" id="PF05726"/>
    </source>
</evidence>
<comment type="similarity">
    <text evidence="1 2">Belongs to the pirin family.</text>
</comment>
<dbReference type="InterPro" id="IPR011051">
    <property type="entry name" value="RmlC_Cupin_sf"/>
</dbReference>
<evidence type="ECO:0000259" key="3">
    <source>
        <dbReference type="Pfam" id="PF02678"/>
    </source>
</evidence>
<sequence>MSSAQNDILMEIAPRLISLGGSQVHRLMPYKEKRMVGPFIFFDYFPATEFPPNEGLTVRPHPHIGLSTLSYLLEGEVLHHDSEGNKQLLEPGDVNWMTAGRGISHSERTPAHLLGAPHRLHLLQFWVALPIEHEDRTPSFTHHPKESIPNFKVGNADVCLIAGSAFGRKSPVETFSPLFFIDVRLKAGDIFEFAPEKHHELAFYIISGDLQINEKSITPDDFVVLHMESQLRAIANQDTHFVVLGGEPFPEKRNIFWNYVSSSKEKIEKAKQAWRDGTFPQVPGEPDIIPLPE</sequence>
<organism evidence="5 6">
    <name type="scientific">Bdellovibrio svalbardensis</name>
    <dbReference type="NCBI Taxonomy" id="2972972"/>
    <lineage>
        <taxon>Bacteria</taxon>
        <taxon>Pseudomonadati</taxon>
        <taxon>Bdellovibrionota</taxon>
        <taxon>Bdellovibrionia</taxon>
        <taxon>Bdellovibrionales</taxon>
        <taxon>Pseudobdellovibrionaceae</taxon>
        <taxon>Bdellovibrio</taxon>
    </lineage>
</organism>